<evidence type="ECO:0000313" key="3">
    <source>
        <dbReference type="Proteomes" id="UP001500880"/>
    </source>
</evidence>
<evidence type="ECO:0000313" key="2">
    <source>
        <dbReference type="EMBL" id="GAA0492098.1"/>
    </source>
</evidence>
<comment type="caution">
    <text evidence="2">The sequence shown here is derived from an EMBL/GenBank/DDBJ whole genome shotgun (WGS) entry which is preliminary data.</text>
</comment>
<dbReference type="Pfam" id="PF10006">
    <property type="entry name" value="DUF2249"/>
    <property type="match status" value="1"/>
</dbReference>
<dbReference type="EMBL" id="BAAADO010000003">
    <property type="protein sequence ID" value="GAA0492098.1"/>
    <property type="molecule type" value="Genomic_DNA"/>
</dbReference>
<dbReference type="InterPro" id="IPR018720">
    <property type="entry name" value="DUF2249"/>
</dbReference>
<evidence type="ECO:0000259" key="1">
    <source>
        <dbReference type="Pfam" id="PF10006"/>
    </source>
</evidence>
<feature type="domain" description="DUF2249" evidence="1">
    <location>
        <begin position="16"/>
        <end position="80"/>
    </location>
</feature>
<sequence>MIEQQHEFVTEIMAPEIEPRIRHSKIFEAFDGLQSGEVMKLVNDHDPRPLHYQFMIEREGEFTWEYLQEGPALWKVAIVKNKQINQTYFICQHS</sequence>
<protein>
    <submittedName>
        <fullName evidence="2">DUF2249 domain-containing protein</fullName>
    </submittedName>
</protein>
<reference evidence="2 3" key="1">
    <citation type="journal article" date="2019" name="Int. J. Syst. Evol. Microbiol.">
        <title>The Global Catalogue of Microorganisms (GCM) 10K type strain sequencing project: providing services to taxonomists for standard genome sequencing and annotation.</title>
        <authorList>
            <consortium name="The Broad Institute Genomics Platform"/>
            <consortium name="The Broad Institute Genome Sequencing Center for Infectious Disease"/>
            <person name="Wu L."/>
            <person name="Ma J."/>
        </authorList>
    </citation>
    <scope>NUCLEOTIDE SEQUENCE [LARGE SCALE GENOMIC DNA]</scope>
    <source>
        <strain evidence="2 3">JCM 12389</strain>
    </source>
</reference>
<proteinExistence type="predicted"/>
<organism evidence="2 3">
    <name type="scientific">Salinibacillus aidingensis</name>
    <dbReference type="NCBI Taxonomy" id="237684"/>
    <lineage>
        <taxon>Bacteria</taxon>
        <taxon>Bacillati</taxon>
        <taxon>Bacillota</taxon>
        <taxon>Bacilli</taxon>
        <taxon>Bacillales</taxon>
        <taxon>Bacillaceae</taxon>
        <taxon>Salinibacillus</taxon>
    </lineage>
</organism>
<keyword evidence="3" id="KW-1185">Reference proteome</keyword>
<gene>
    <name evidence="2" type="ORF">GCM10008986_17920</name>
</gene>
<accession>A0ABN1B7Q4</accession>
<name>A0ABN1B7Q4_9BACI</name>
<dbReference type="Proteomes" id="UP001500880">
    <property type="component" value="Unassembled WGS sequence"/>
</dbReference>